<feature type="domain" description="C2H2-type" evidence="14">
    <location>
        <begin position="248"/>
        <end position="276"/>
    </location>
</feature>
<keyword evidence="8" id="KW-0440">LIM domain</keyword>
<keyword evidence="6" id="KW-0862">Zinc</keyword>
<feature type="domain" description="C2H2-type" evidence="14">
    <location>
        <begin position="310"/>
        <end position="337"/>
    </location>
</feature>
<evidence type="ECO:0000256" key="12">
    <source>
        <dbReference type="PROSITE-ProRule" id="PRU00042"/>
    </source>
</evidence>
<comment type="subcellular location">
    <subcellularLocation>
        <location evidence="1">Nucleus</location>
    </subcellularLocation>
</comment>
<evidence type="ECO:0000256" key="9">
    <source>
        <dbReference type="ARBA" id="ARBA00023125"/>
    </source>
</evidence>
<dbReference type="GO" id="GO:0005634">
    <property type="term" value="C:nucleus"/>
    <property type="evidence" value="ECO:0007669"/>
    <property type="project" value="UniProtKB-SubCell"/>
</dbReference>
<dbReference type="PROSITE" id="PS00478">
    <property type="entry name" value="LIM_DOMAIN_1"/>
    <property type="match status" value="1"/>
</dbReference>
<evidence type="ECO:0000256" key="10">
    <source>
        <dbReference type="ARBA" id="ARBA00023163"/>
    </source>
</evidence>
<keyword evidence="10" id="KW-0804">Transcription</keyword>
<evidence type="ECO:0000256" key="11">
    <source>
        <dbReference type="ARBA" id="ARBA00023242"/>
    </source>
</evidence>
<dbReference type="Gene3D" id="3.30.160.60">
    <property type="entry name" value="Classic Zinc Finger"/>
    <property type="match status" value="12"/>
</dbReference>
<evidence type="ECO:0000256" key="1">
    <source>
        <dbReference type="ARBA" id="ARBA00004123"/>
    </source>
</evidence>
<feature type="region of interest" description="Disordered" evidence="13">
    <location>
        <begin position="465"/>
        <end position="486"/>
    </location>
</feature>
<dbReference type="EMBL" id="CADCXV010001460">
    <property type="protein sequence ID" value="CAB0044524.1"/>
    <property type="molecule type" value="Genomic_DNA"/>
</dbReference>
<proteinExistence type="inferred from homology"/>
<feature type="domain" description="C2H2-type" evidence="14">
    <location>
        <begin position="589"/>
        <end position="612"/>
    </location>
</feature>
<gene>
    <name evidence="15" type="ORF">TBRA_LOCUS16112</name>
</gene>
<keyword evidence="4" id="KW-0677">Repeat</keyword>
<evidence type="ECO:0000256" key="6">
    <source>
        <dbReference type="ARBA" id="ARBA00022833"/>
    </source>
</evidence>
<reference evidence="15 16" key="1">
    <citation type="submission" date="2020-02" db="EMBL/GenBank/DDBJ databases">
        <authorList>
            <person name="Ferguson B K."/>
        </authorList>
    </citation>
    <scope>NUCLEOTIDE SEQUENCE [LARGE SCALE GENOMIC DNA]</scope>
</reference>
<dbReference type="InterPro" id="IPR036236">
    <property type="entry name" value="Znf_C2H2_sf"/>
</dbReference>
<feature type="domain" description="C2H2-type" evidence="14">
    <location>
        <begin position="531"/>
        <end position="558"/>
    </location>
</feature>
<accession>A0A6H5J3A5</accession>
<dbReference type="SMART" id="SM00355">
    <property type="entry name" value="ZnF_C2H2"/>
    <property type="match status" value="19"/>
</dbReference>
<dbReference type="PROSITE" id="PS00028">
    <property type="entry name" value="ZINC_FINGER_C2H2_1"/>
    <property type="match status" value="16"/>
</dbReference>
<dbReference type="FunFam" id="3.30.160.60:FF:001370">
    <property type="entry name" value="Zinc finger protein"/>
    <property type="match status" value="1"/>
</dbReference>
<dbReference type="InterPro" id="IPR001781">
    <property type="entry name" value="Znf_LIM"/>
</dbReference>
<dbReference type="Pfam" id="PF00096">
    <property type="entry name" value="zf-C2H2"/>
    <property type="match status" value="9"/>
</dbReference>
<evidence type="ECO:0000313" key="15">
    <source>
        <dbReference type="EMBL" id="CAB0044524.1"/>
    </source>
</evidence>
<dbReference type="PANTHER" id="PTHR24409:SF295">
    <property type="entry name" value="AZ2-RELATED"/>
    <property type="match status" value="1"/>
</dbReference>
<evidence type="ECO:0000256" key="2">
    <source>
        <dbReference type="ARBA" id="ARBA00006991"/>
    </source>
</evidence>
<organism evidence="15 16">
    <name type="scientific">Trichogramma brassicae</name>
    <dbReference type="NCBI Taxonomy" id="86971"/>
    <lineage>
        <taxon>Eukaryota</taxon>
        <taxon>Metazoa</taxon>
        <taxon>Ecdysozoa</taxon>
        <taxon>Arthropoda</taxon>
        <taxon>Hexapoda</taxon>
        <taxon>Insecta</taxon>
        <taxon>Pterygota</taxon>
        <taxon>Neoptera</taxon>
        <taxon>Endopterygota</taxon>
        <taxon>Hymenoptera</taxon>
        <taxon>Apocrita</taxon>
        <taxon>Proctotrupomorpha</taxon>
        <taxon>Chalcidoidea</taxon>
        <taxon>Trichogrammatidae</taxon>
        <taxon>Trichogramma</taxon>
    </lineage>
</organism>
<feature type="domain" description="C2H2-type" evidence="14">
    <location>
        <begin position="96"/>
        <end position="126"/>
    </location>
</feature>
<feature type="domain" description="C2H2-type" evidence="14">
    <location>
        <begin position="701"/>
        <end position="728"/>
    </location>
</feature>
<comment type="similarity">
    <text evidence="2">Belongs to the krueppel C2H2-type zinc-finger protein family.</text>
</comment>
<dbReference type="PROSITE" id="PS50157">
    <property type="entry name" value="ZINC_FINGER_C2H2_2"/>
    <property type="match status" value="17"/>
</dbReference>
<feature type="domain" description="C2H2-type" evidence="14">
    <location>
        <begin position="63"/>
        <end position="92"/>
    </location>
</feature>
<evidence type="ECO:0000256" key="4">
    <source>
        <dbReference type="ARBA" id="ARBA00022737"/>
    </source>
</evidence>
<feature type="domain" description="C2H2-type" evidence="14">
    <location>
        <begin position="220"/>
        <end position="247"/>
    </location>
</feature>
<keyword evidence="3" id="KW-0479">Metal-binding</keyword>
<protein>
    <recommendedName>
        <fullName evidence="14">C2H2-type domain-containing protein</fullName>
    </recommendedName>
</protein>
<evidence type="ECO:0000256" key="8">
    <source>
        <dbReference type="ARBA" id="ARBA00023038"/>
    </source>
</evidence>
<name>A0A6H5J3A5_9HYME</name>
<dbReference type="SUPFAM" id="SSF57667">
    <property type="entry name" value="beta-beta-alpha zinc fingers"/>
    <property type="match status" value="9"/>
</dbReference>
<dbReference type="FunFam" id="3.30.160.60:FF:000512">
    <property type="entry name" value="zinc finger protein 197 isoform X1"/>
    <property type="match status" value="1"/>
</dbReference>
<dbReference type="Proteomes" id="UP000479190">
    <property type="component" value="Unassembled WGS sequence"/>
</dbReference>
<feature type="domain" description="C2H2-type" evidence="14">
    <location>
        <begin position="282"/>
        <end position="309"/>
    </location>
</feature>
<keyword evidence="11" id="KW-0539">Nucleus</keyword>
<dbReference type="OrthoDB" id="6077919at2759"/>
<evidence type="ECO:0000256" key="7">
    <source>
        <dbReference type="ARBA" id="ARBA00023015"/>
    </source>
</evidence>
<feature type="domain" description="C2H2-type" evidence="14">
    <location>
        <begin position="675"/>
        <end position="702"/>
    </location>
</feature>
<evidence type="ECO:0000256" key="5">
    <source>
        <dbReference type="ARBA" id="ARBA00022771"/>
    </source>
</evidence>
<keyword evidence="5 12" id="KW-0863">Zinc-finger</keyword>
<keyword evidence="7" id="KW-0805">Transcription regulation</keyword>
<feature type="domain" description="C2H2-type" evidence="14">
    <location>
        <begin position="559"/>
        <end position="587"/>
    </location>
</feature>
<feature type="domain" description="C2H2-type" evidence="14">
    <location>
        <begin position="729"/>
        <end position="757"/>
    </location>
</feature>
<dbReference type="GO" id="GO:0000981">
    <property type="term" value="F:DNA-binding transcription factor activity, RNA polymerase II-specific"/>
    <property type="evidence" value="ECO:0007669"/>
    <property type="project" value="TreeGrafter"/>
</dbReference>
<feature type="domain" description="C2H2-type" evidence="14">
    <location>
        <begin position="338"/>
        <end position="365"/>
    </location>
</feature>
<evidence type="ECO:0000259" key="14">
    <source>
        <dbReference type="PROSITE" id="PS50157"/>
    </source>
</evidence>
<dbReference type="Pfam" id="PF13912">
    <property type="entry name" value="zf-C2H2_6"/>
    <property type="match status" value="1"/>
</dbReference>
<sequence length="782" mass="90714">MQRIEKTQIPPTAEIEQKFLPEKHHKIVDELSVVIDRLDSQDIKPHRERLRRGKNVRRETASYSCLPCSKSFKSLSGFELHCETTAHQRKTAKKRYDCAYCKKRFSNSKAIIKHLEKCMVRLDKKFPCDKCNKVFSAYQNLYKHKKCHLKPDLNCKHCSQKFRRKCDLVRHEKTHFLTPLPCSECDYETTDPRHLTLHEATHKKSESGGSSGDSQKPSVFVCEECGKPFQKATDLQQHYNIHTGDKPYVCEYCQKAFFLRRQMTSHVRQVHPEKKLPKDHSTTCDFCGKVLASKRSLIRHRASHNPTKLYLCDFCGKSLSNSDHLKKHRRIHTGEKPYVCDICGKGFTDSENMRMHRRIHTGEKPYGCDLCPKAFSQRSTLIIHKRGHTGERPYVCQLCNKGFVCQGNLTAPLILLIQNGSGDSFSNGVAAAAAAVSNGINGNGNSNGNSNGKHDYLVDYDDLVKPTSNDDRSPTTVAIKPPKRQRRRPGWFQNSIVEFDSICLSCPICHKSYETERKVAAHVRNVHRKPFKCDLCRRQYFTQEKLSEHRKTHNTDSHFECRICHLKYKREETLQSHFVRVHSDCEAIFGCDYCGKRYKLKQDLLLHINQVHMCTPQICRFCGKEVKNVKAHEWHHQNKMKADSNAEIYKCRMCYKRFRSESKLENHLMRHVQCYTCNICGLKFTGPGQLINHRATHKPATKCKFCDKNFTSQSNYYQHVLMHAKVRPYKCDMCREDFTQRSTLVRHWKTSHPGRPTDNLPQVPIAELARQVLKSFEKPVQI</sequence>
<evidence type="ECO:0000313" key="16">
    <source>
        <dbReference type="Proteomes" id="UP000479190"/>
    </source>
</evidence>
<dbReference type="PANTHER" id="PTHR24409">
    <property type="entry name" value="ZINC FINGER PROTEIN 142"/>
    <property type="match status" value="1"/>
</dbReference>
<feature type="domain" description="C2H2-type" evidence="14">
    <location>
        <begin position="153"/>
        <end position="175"/>
    </location>
</feature>
<dbReference type="FunFam" id="3.30.160.60:FF:000065">
    <property type="entry name" value="B-cell CLL/lymphoma 6, member B"/>
    <property type="match status" value="1"/>
</dbReference>
<dbReference type="InterPro" id="IPR013087">
    <property type="entry name" value="Znf_C2H2_type"/>
</dbReference>
<dbReference type="GO" id="GO:0000977">
    <property type="term" value="F:RNA polymerase II transcription regulatory region sequence-specific DNA binding"/>
    <property type="evidence" value="ECO:0007669"/>
    <property type="project" value="TreeGrafter"/>
</dbReference>
<feature type="domain" description="C2H2-type" evidence="14">
    <location>
        <begin position="126"/>
        <end position="148"/>
    </location>
</feature>
<keyword evidence="16" id="KW-1185">Reference proteome</keyword>
<dbReference type="GO" id="GO:0008270">
    <property type="term" value="F:zinc ion binding"/>
    <property type="evidence" value="ECO:0007669"/>
    <property type="project" value="UniProtKB-KW"/>
</dbReference>
<evidence type="ECO:0000256" key="3">
    <source>
        <dbReference type="ARBA" id="ARBA00022723"/>
    </source>
</evidence>
<dbReference type="FunFam" id="3.30.160.60:FF:000029">
    <property type="entry name" value="GLI family zinc finger 4"/>
    <property type="match status" value="1"/>
</dbReference>
<feature type="domain" description="C2H2-type" evidence="14">
    <location>
        <begin position="366"/>
        <end position="393"/>
    </location>
</feature>
<keyword evidence="9" id="KW-0238">DNA-binding</keyword>
<feature type="domain" description="C2H2-type" evidence="14">
    <location>
        <begin position="649"/>
        <end position="671"/>
    </location>
</feature>
<evidence type="ECO:0000256" key="13">
    <source>
        <dbReference type="SAM" id="MobiDB-lite"/>
    </source>
</evidence>
<dbReference type="AlphaFoldDB" id="A0A6H5J3A5"/>